<feature type="compositionally biased region" description="Basic and acidic residues" evidence="1">
    <location>
        <begin position="115"/>
        <end position="127"/>
    </location>
</feature>
<dbReference type="AlphaFoldDB" id="K0RZR4"/>
<gene>
    <name evidence="2" type="ORF">THAOC_28664</name>
</gene>
<protein>
    <submittedName>
        <fullName evidence="2">Uncharacterized protein</fullName>
    </submittedName>
</protein>
<reference evidence="2 3" key="1">
    <citation type="journal article" date="2012" name="Genome Biol.">
        <title>Genome and low-iron response of an oceanic diatom adapted to chronic iron limitation.</title>
        <authorList>
            <person name="Lommer M."/>
            <person name="Specht M."/>
            <person name="Roy A.S."/>
            <person name="Kraemer L."/>
            <person name="Andreson R."/>
            <person name="Gutowska M.A."/>
            <person name="Wolf J."/>
            <person name="Bergner S.V."/>
            <person name="Schilhabel M.B."/>
            <person name="Klostermeier U.C."/>
            <person name="Beiko R.G."/>
            <person name="Rosenstiel P."/>
            <person name="Hippler M."/>
            <person name="Laroche J."/>
        </authorList>
    </citation>
    <scope>NUCLEOTIDE SEQUENCE [LARGE SCALE GENOMIC DNA]</scope>
    <source>
        <strain evidence="2 3">CCMP1005</strain>
    </source>
</reference>
<organism evidence="2 3">
    <name type="scientific">Thalassiosira oceanica</name>
    <name type="common">Marine diatom</name>
    <dbReference type="NCBI Taxonomy" id="159749"/>
    <lineage>
        <taxon>Eukaryota</taxon>
        <taxon>Sar</taxon>
        <taxon>Stramenopiles</taxon>
        <taxon>Ochrophyta</taxon>
        <taxon>Bacillariophyta</taxon>
        <taxon>Coscinodiscophyceae</taxon>
        <taxon>Thalassiosirophycidae</taxon>
        <taxon>Thalassiosirales</taxon>
        <taxon>Thalassiosiraceae</taxon>
        <taxon>Thalassiosira</taxon>
    </lineage>
</organism>
<evidence type="ECO:0000256" key="1">
    <source>
        <dbReference type="SAM" id="MobiDB-lite"/>
    </source>
</evidence>
<evidence type="ECO:0000313" key="2">
    <source>
        <dbReference type="EMBL" id="EJK52102.1"/>
    </source>
</evidence>
<keyword evidence="3" id="KW-1185">Reference proteome</keyword>
<proteinExistence type="predicted"/>
<dbReference type="EMBL" id="AGNL01040416">
    <property type="protein sequence ID" value="EJK52102.1"/>
    <property type="molecule type" value="Genomic_DNA"/>
</dbReference>
<name>K0RZR4_THAOC</name>
<accession>K0RZR4</accession>
<sequence>MPSLHTGQDAAAPALLRCPFPEPKNEYEELLLVAEHLLPDGYNAATKLTNPDWQGLRIKHITSSRTSRSGKNLNNETAMAGAGDETAQTARDSSLGEQGNASTASDPSISTADNETSRVAEAGERSNEAAADLTRGDSSTLPAGEETARCRGTSVAER</sequence>
<feature type="region of interest" description="Disordered" evidence="1">
    <location>
        <begin position="61"/>
        <end position="158"/>
    </location>
</feature>
<comment type="caution">
    <text evidence="2">The sequence shown here is derived from an EMBL/GenBank/DDBJ whole genome shotgun (WGS) entry which is preliminary data.</text>
</comment>
<feature type="compositionally biased region" description="Polar residues" evidence="1">
    <location>
        <begin position="86"/>
        <end position="114"/>
    </location>
</feature>
<feature type="non-terminal residue" evidence="2">
    <location>
        <position position="158"/>
    </location>
</feature>
<dbReference type="Proteomes" id="UP000266841">
    <property type="component" value="Unassembled WGS sequence"/>
</dbReference>
<feature type="compositionally biased region" description="Polar residues" evidence="1">
    <location>
        <begin position="63"/>
        <end position="77"/>
    </location>
</feature>
<evidence type="ECO:0000313" key="3">
    <source>
        <dbReference type="Proteomes" id="UP000266841"/>
    </source>
</evidence>